<dbReference type="PANTHER" id="PTHR33491">
    <property type="entry name" value="OSJNBA0016N04.9 PROTEIN"/>
    <property type="match status" value="1"/>
</dbReference>
<evidence type="ECO:0000313" key="1">
    <source>
        <dbReference type="EMBL" id="RZC66145.1"/>
    </source>
</evidence>
<sequence>MFNLSIEQQAANDHCSSAFIAEKNQYTFSASDILEDNGFVNKGKEMPLVLYWAIENNTCEEAAKDLSSYACLENSHCVNADSIYPGYLCICNEGYQGNPYINPGCQEVNESGDKDINKPL</sequence>
<organism evidence="1 2">
    <name type="scientific">Papaver somniferum</name>
    <name type="common">Opium poppy</name>
    <dbReference type="NCBI Taxonomy" id="3469"/>
    <lineage>
        <taxon>Eukaryota</taxon>
        <taxon>Viridiplantae</taxon>
        <taxon>Streptophyta</taxon>
        <taxon>Embryophyta</taxon>
        <taxon>Tracheophyta</taxon>
        <taxon>Spermatophyta</taxon>
        <taxon>Magnoliopsida</taxon>
        <taxon>Ranunculales</taxon>
        <taxon>Papaveraceae</taxon>
        <taxon>Papaveroideae</taxon>
        <taxon>Papaver</taxon>
    </lineage>
</organism>
<accession>A0A4Y7K2G3</accession>
<dbReference type="EMBL" id="CM010720">
    <property type="protein sequence ID" value="RZC66145.1"/>
    <property type="molecule type" value="Genomic_DNA"/>
</dbReference>
<keyword evidence="2" id="KW-1185">Reference proteome</keyword>
<evidence type="ECO:0008006" key="3">
    <source>
        <dbReference type="Google" id="ProtNLM"/>
    </source>
</evidence>
<protein>
    <recommendedName>
        <fullName evidence="3">EGF-like domain-containing protein</fullName>
    </recommendedName>
</protein>
<reference evidence="1 2" key="1">
    <citation type="journal article" date="2018" name="Science">
        <title>The opium poppy genome and morphinan production.</title>
        <authorList>
            <person name="Guo L."/>
            <person name="Winzer T."/>
            <person name="Yang X."/>
            <person name="Li Y."/>
            <person name="Ning Z."/>
            <person name="He Z."/>
            <person name="Teodor R."/>
            <person name="Lu Y."/>
            <person name="Bowser T.A."/>
            <person name="Graham I.A."/>
            <person name="Ye K."/>
        </authorList>
    </citation>
    <scope>NUCLEOTIDE SEQUENCE [LARGE SCALE GENOMIC DNA]</scope>
    <source>
        <strain evidence="2">cv. HN1</strain>
        <tissue evidence="1">Leaves</tissue>
    </source>
</reference>
<dbReference type="Gramene" id="RZC66145">
    <property type="protein sequence ID" value="RZC66145"/>
    <property type="gene ID" value="C5167_009831"/>
</dbReference>
<dbReference type="OMA" id="WAIENNT"/>
<evidence type="ECO:0000313" key="2">
    <source>
        <dbReference type="Proteomes" id="UP000316621"/>
    </source>
</evidence>
<dbReference type="Proteomes" id="UP000316621">
    <property type="component" value="Chromosome 6"/>
</dbReference>
<gene>
    <name evidence="1" type="ORF">C5167_009831</name>
</gene>
<dbReference type="AlphaFoldDB" id="A0A4Y7K2G3"/>
<name>A0A4Y7K2G3_PAPSO</name>
<proteinExistence type="predicted"/>